<reference evidence="5 6" key="1">
    <citation type="submission" date="2009-01" db="EMBL/GenBank/DDBJ databases">
        <authorList>
            <person name="Fulton L."/>
            <person name="Clifton S."/>
            <person name="Fulton B."/>
            <person name="Xu J."/>
            <person name="Minx P."/>
            <person name="Pepin K.H."/>
            <person name="Johnson M."/>
            <person name="Bhonagiri V."/>
            <person name="Nash W.E."/>
            <person name="Mardis E.R."/>
            <person name="Wilson R.K."/>
        </authorList>
    </citation>
    <scope>NUCLEOTIDE SEQUENCE [LARGE SCALE GENOMIC DNA]</scope>
    <source>
        <strain evidence="5 6">DSM 5476</strain>
    </source>
</reference>
<reference evidence="5 6" key="2">
    <citation type="submission" date="2009-02" db="EMBL/GenBank/DDBJ databases">
        <title>Draft genome sequence of Clostridium methylpentosum (DSM 5476).</title>
        <authorList>
            <person name="Sudarsanam P."/>
            <person name="Ley R."/>
            <person name="Guruge J."/>
            <person name="Turnbaugh P.J."/>
            <person name="Mahowald M."/>
            <person name="Liep D."/>
            <person name="Gordon J."/>
        </authorList>
    </citation>
    <scope>NUCLEOTIDE SEQUENCE [LARGE SCALE GENOMIC DNA]</scope>
    <source>
        <strain evidence="5 6">DSM 5476</strain>
    </source>
</reference>
<evidence type="ECO:0000313" key="6">
    <source>
        <dbReference type="Proteomes" id="UP000003340"/>
    </source>
</evidence>
<organism evidence="5 6">
    <name type="scientific">[Clostridium] methylpentosum DSM 5476</name>
    <dbReference type="NCBI Taxonomy" id="537013"/>
    <lineage>
        <taxon>Bacteria</taxon>
        <taxon>Bacillati</taxon>
        <taxon>Bacillota</taxon>
        <taxon>Clostridia</taxon>
        <taxon>Eubacteriales</taxon>
        <taxon>Oscillospiraceae</taxon>
        <taxon>Oscillospiraceae incertae sedis</taxon>
    </lineage>
</organism>
<comment type="caution">
    <text evidence="5">The sequence shown here is derived from an EMBL/GenBank/DDBJ whole genome shotgun (WGS) entry which is preliminary data.</text>
</comment>
<dbReference type="Gene3D" id="1.10.10.60">
    <property type="entry name" value="Homeodomain-like"/>
    <property type="match status" value="1"/>
</dbReference>
<gene>
    <name evidence="5" type="ORF">CLOSTMETH_01256</name>
</gene>
<dbReference type="HOGENOM" id="CLU_066193_1_0_9"/>
<dbReference type="InterPro" id="IPR009057">
    <property type="entry name" value="Homeodomain-like_sf"/>
</dbReference>
<keyword evidence="3" id="KW-0804">Transcription</keyword>
<dbReference type="InterPro" id="IPR050204">
    <property type="entry name" value="AraC_XylS_family_regulators"/>
</dbReference>
<keyword evidence="2" id="KW-0238">DNA-binding</keyword>
<keyword evidence="1" id="KW-0805">Transcription regulation</keyword>
<dbReference type="STRING" id="537013.CLOSTMETH_01256"/>
<name>C0EBN8_9FIRM</name>
<dbReference type="eggNOG" id="COG2207">
    <property type="taxonomic scope" value="Bacteria"/>
</dbReference>
<dbReference type="AlphaFoldDB" id="C0EBN8"/>
<protein>
    <submittedName>
        <fullName evidence="5">Transcriptional regulator, AraC family</fullName>
    </submittedName>
</protein>
<dbReference type="Pfam" id="PF12833">
    <property type="entry name" value="HTH_18"/>
    <property type="match status" value="1"/>
</dbReference>
<dbReference type="Pfam" id="PF20240">
    <property type="entry name" value="DUF6597"/>
    <property type="match status" value="1"/>
</dbReference>
<evidence type="ECO:0000313" key="5">
    <source>
        <dbReference type="EMBL" id="EEG31156.1"/>
    </source>
</evidence>
<dbReference type="InterPro" id="IPR018060">
    <property type="entry name" value="HTH_AraC"/>
</dbReference>
<dbReference type="Proteomes" id="UP000003340">
    <property type="component" value="Unassembled WGS sequence"/>
</dbReference>
<proteinExistence type="predicted"/>
<dbReference type="PANTHER" id="PTHR46796">
    <property type="entry name" value="HTH-TYPE TRANSCRIPTIONAL ACTIVATOR RHAS-RELATED"/>
    <property type="match status" value="1"/>
</dbReference>
<keyword evidence="6" id="KW-1185">Reference proteome</keyword>
<dbReference type="EMBL" id="ACEC01000043">
    <property type="protein sequence ID" value="EEG31156.1"/>
    <property type="molecule type" value="Genomic_DNA"/>
</dbReference>
<evidence type="ECO:0000256" key="1">
    <source>
        <dbReference type="ARBA" id="ARBA00023015"/>
    </source>
</evidence>
<dbReference type="GO" id="GO:0003700">
    <property type="term" value="F:DNA-binding transcription factor activity"/>
    <property type="evidence" value="ECO:0007669"/>
    <property type="project" value="InterPro"/>
</dbReference>
<evidence type="ECO:0000256" key="2">
    <source>
        <dbReference type="ARBA" id="ARBA00023125"/>
    </source>
</evidence>
<dbReference type="SMART" id="SM00342">
    <property type="entry name" value="HTH_ARAC"/>
    <property type="match status" value="1"/>
</dbReference>
<dbReference type="PROSITE" id="PS01124">
    <property type="entry name" value="HTH_ARAC_FAMILY_2"/>
    <property type="match status" value="1"/>
</dbReference>
<dbReference type="InterPro" id="IPR046532">
    <property type="entry name" value="DUF6597"/>
</dbReference>
<dbReference type="InterPro" id="IPR018062">
    <property type="entry name" value="HTH_AraC-typ_CS"/>
</dbReference>
<dbReference type="PROSITE" id="PS00041">
    <property type="entry name" value="HTH_ARAC_FAMILY_1"/>
    <property type="match status" value="1"/>
</dbReference>
<dbReference type="SUPFAM" id="SSF46689">
    <property type="entry name" value="Homeodomain-like"/>
    <property type="match status" value="1"/>
</dbReference>
<evidence type="ECO:0000256" key="3">
    <source>
        <dbReference type="ARBA" id="ARBA00023163"/>
    </source>
</evidence>
<feature type="domain" description="HTH araC/xylS-type" evidence="4">
    <location>
        <begin position="161"/>
        <end position="262"/>
    </location>
</feature>
<accession>C0EBN8</accession>
<sequence length="282" mass="31753">MEYSFTNRHQNEIGRSPVHIYLAPHPLLRPYIAHYTLTHPNFEAQMPSRLALVPDASGCFVFTLDNKLSSILYGATTRVVVVESDFNEAPVRLFVEFLPGGLSRFVGDCQDELTDRRMTVEEVCPALYAGVREAAEGAKDLDELVMRVDRLLLSMLPDEDTRLLSHAVALLKQQGGSLPVAELSRLLCYSERQINRLFNAKVGMGVKKFSRLLRVNGAIQRMNIGEGSLTDLAQDSGFYDQAHFIRDFKEVCGATPRQYLLNMSGFYNETLKFSDILKKTVK</sequence>
<dbReference type="GO" id="GO:0043565">
    <property type="term" value="F:sequence-specific DNA binding"/>
    <property type="evidence" value="ECO:0007669"/>
    <property type="project" value="InterPro"/>
</dbReference>
<evidence type="ECO:0000259" key="4">
    <source>
        <dbReference type="PROSITE" id="PS01124"/>
    </source>
</evidence>